<proteinExistence type="predicted"/>
<protein>
    <submittedName>
        <fullName evidence="2">Uncharacterized protein</fullName>
    </submittedName>
</protein>
<keyword evidence="1" id="KW-0472">Membrane</keyword>
<dbReference type="STRING" id="410359.Pcal_1483"/>
<dbReference type="AlphaFoldDB" id="A3MW85"/>
<keyword evidence="1" id="KW-1133">Transmembrane helix</keyword>
<name>A3MW85_PYRCJ</name>
<sequence>MEELVFLFVASLAAGVVGSYAGRYAVFLVAFLASQLSAYLYVIRDWDRGVLEGLVYYAGHSGVYVSKLVVTSALSMASTALSSLFIDLSLAPLAAAAAFLMSTLAALAALFAVYGGLPPPAATAMTAVLALPPLAMVVEGAPAWLAAVFTTAIGIVVAGLLDRL</sequence>
<evidence type="ECO:0000313" key="2">
    <source>
        <dbReference type="EMBL" id="ABO08902.1"/>
    </source>
</evidence>
<dbReference type="EMBL" id="CP000561">
    <property type="protein sequence ID" value="ABO08902.1"/>
    <property type="molecule type" value="Genomic_DNA"/>
</dbReference>
<evidence type="ECO:0000256" key="1">
    <source>
        <dbReference type="SAM" id="Phobius"/>
    </source>
</evidence>
<gene>
    <name evidence="2" type="ordered locus">Pcal_1483</name>
</gene>
<feature type="transmembrane region" description="Helical" evidence="1">
    <location>
        <begin position="64"/>
        <end position="86"/>
    </location>
</feature>
<reference evidence="2" key="1">
    <citation type="submission" date="2007-02" db="EMBL/GenBank/DDBJ databases">
        <title>Complete sequence of Pyrobaculum calidifontis JCM 11548.</title>
        <authorList>
            <consortium name="US DOE Joint Genome Institute"/>
            <person name="Copeland A."/>
            <person name="Lucas S."/>
            <person name="Lapidus A."/>
            <person name="Barry K."/>
            <person name="Glavina del Rio T."/>
            <person name="Dalin E."/>
            <person name="Tice H."/>
            <person name="Pitluck S."/>
            <person name="Chain P."/>
            <person name="Malfatti S."/>
            <person name="Shin M."/>
            <person name="Vergez L."/>
            <person name="Schmutz J."/>
            <person name="Larimer F."/>
            <person name="Land M."/>
            <person name="Hauser L."/>
            <person name="Kyrpides N."/>
            <person name="Mikhailova N."/>
            <person name="Cozen A.E."/>
            <person name="Fitz-Gibbon S.T."/>
            <person name="House C.H."/>
            <person name="Saltikov C."/>
            <person name="Lowe T.M."/>
            <person name="Richardson P."/>
        </authorList>
    </citation>
    <scope>NUCLEOTIDE SEQUENCE [LARGE SCALE GENOMIC DNA]</scope>
    <source>
        <strain evidence="2">JCM 11548</strain>
    </source>
</reference>
<dbReference type="HOGENOM" id="CLU_1615373_0_0_2"/>
<dbReference type="eggNOG" id="arCOG09811">
    <property type="taxonomic scope" value="Archaea"/>
</dbReference>
<feature type="transmembrane region" description="Helical" evidence="1">
    <location>
        <begin position="144"/>
        <end position="161"/>
    </location>
</feature>
<accession>A3MW85</accession>
<feature type="transmembrane region" description="Helical" evidence="1">
    <location>
        <begin position="92"/>
        <end position="114"/>
    </location>
</feature>
<dbReference type="KEGG" id="pcl:Pcal_1483"/>
<keyword evidence="3" id="KW-1185">Reference proteome</keyword>
<organism evidence="2 3">
    <name type="scientific">Pyrobaculum calidifontis (strain DSM 21063 / JCM 11548 / VA1)</name>
    <dbReference type="NCBI Taxonomy" id="410359"/>
    <lineage>
        <taxon>Archaea</taxon>
        <taxon>Thermoproteota</taxon>
        <taxon>Thermoprotei</taxon>
        <taxon>Thermoproteales</taxon>
        <taxon>Thermoproteaceae</taxon>
        <taxon>Pyrobaculum</taxon>
    </lineage>
</organism>
<evidence type="ECO:0000313" key="3">
    <source>
        <dbReference type="Proteomes" id="UP000001431"/>
    </source>
</evidence>
<dbReference type="Proteomes" id="UP000001431">
    <property type="component" value="Chromosome"/>
</dbReference>
<keyword evidence="1" id="KW-0812">Transmembrane</keyword>